<dbReference type="AlphaFoldDB" id="M7Z0Z2"/>
<organism evidence="1">
    <name type="scientific">Triticum urartu</name>
    <name type="common">Red wild einkorn</name>
    <name type="synonym">Crithodium urartu</name>
    <dbReference type="NCBI Taxonomy" id="4572"/>
    <lineage>
        <taxon>Eukaryota</taxon>
        <taxon>Viridiplantae</taxon>
        <taxon>Streptophyta</taxon>
        <taxon>Embryophyta</taxon>
        <taxon>Tracheophyta</taxon>
        <taxon>Spermatophyta</taxon>
        <taxon>Magnoliopsida</taxon>
        <taxon>Liliopsida</taxon>
        <taxon>Poales</taxon>
        <taxon>Poaceae</taxon>
        <taxon>BOP clade</taxon>
        <taxon>Pooideae</taxon>
        <taxon>Triticodae</taxon>
        <taxon>Triticeae</taxon>
        <taxon>Triticinae</taxon>
        <taxon>Triticum</taxon>
    </lineage>
</organism>
<gene>
    <name evidence="1" type="ORF">TRIUR3_15249</name>
</gene>
<dbReference type="OMA" id="GRWNQGD"/>
<dbReference type="InterPro" id="IPR007750">
    <property type="entry name" value="DUF674"/>
</dbReference>
<dbReference type="EMBL" id="KD193020">
    <property type="protein sequence ID" value="EMS53562.1"/>
    <property type="molecule type" value="Genomic_DNA"/>
</dbReference>
<proteinExistence type="predicted"/>
<dbReference type="PANTHER" id="PTHR33103:SF37">
    <property type="entry name" value="DUF674 FAMILY PROTEIN"/>
    <property type="match status" value="1"/>
</dbReference>
<dbReference type="Pfam" id="PF05056">
    <property type="entry name" value="DUF674"/>
    <property type="match status" value="3"/>
</dbReference>
<reference evidence="1" key="1">
    <citation type="journal article" date="2013" name="Nature">
        <title>Draft genome of the wheat A-genome progenitor Triticum urartu.</title>
        <authorList>
            <person name="Ling H.Q."/>
            <person name="Zhao S."/>
            <person name="Liu D."/>
            <person name="Wang J."/>
            <person name="Sun H."/>
            <person name="Zhang C."/>
            <person name="Fan H."/>
            <person name="Li D."/>
            <person name="Dong L."/>
            <person name="Tao Y."/>
            <person name="Gao C."/>
            <person name="Wu H."/>
            <person name="Li Y."/>
            <person name="Cui Y."/>
            <person name="Guo X."/>
            <person name="Zheng S."/>
            <person name="Wang B."/>
            <person name="Yu K."/>
            <person name="Liang Q."/>
            <person name="Yang W."/>
            <person name="Lou X."/>
            <person name="Chen J."/>
            <person name="Feng M."/>
            <person name="Jian J."/>
            <person name="Zhang X."/>
            <person name="Luo G."/>
            <person name="Jiang Y."/>
            <person name="Liu J."/>
            <person name="Wang Z."/>
            <person name="Sha Y."/>
            <person name="Zhang B."/>
            <person name="Wu H."/>
            <person name="Tang D."/>
            <person name="Shen Q."/>
            <person name="Xue P."/>
            <person name="Zou S."/>
            <person name="Wang X."/>
            <person name="Liu X."/>
            <person name="Wang F."/>
            <person name="Yang Y."/>
            <person name="An X."/>
            <person name="Dong Z."/>
            <person name="Zhang K."/>
            <person name="Zhang X."/>
            <person name="Luo M.C."/>
            <person name="Dvorak J."/>
            <person name="Tong Y."/>
            <person name="Wang J."/>
            <person name="Yang H."/>
            <person name="Li Z."/>
            <person name="Wang D."/>
            <person name="Zhang A."/>
            <person name="Wang J."/>
        </authorList>
    </citation>
    <scope>NUCLEOTIDE SEQUENCE</scope>
</reference>
<sequence>MDSIKIKLAVDRSRNRVLFADAGSDFIDVLLSFLTLPLSAVQFCAASSPGCLSNLCDSVSRLTEGAVSAILMIRLSRTSQAYRVSSGSGTFVRCKEQFMISDDWTIMPASTGTMQSLAHNFGPGAILNDFEELEVYIGWTEVVSMLKASLSSDTIFTDVFLPMGTVDQDALATVKPIINKKIIVAPSEDSGPRAPLECKIKLFYDGLEKKVMYAECKHEFVDLLLGFMAYPLGCVIKNMYDNGVTSPLVNGGGFDNLYISVVELDAAGFITSGKPSETLLNPPLSPFSVRSKCGTLKEHEVEPKNYMGLVSYSWCAGCCHDLVEDRNYVVSDDLLIHQASGMSVTKHWCRRDKANVVETEITIGKPEAVKLLQAMLTSRTPLTDVFNKRLEEHSSLQKMQISVEFPAGELLFVVVSPSDGRWNQGDDKKPQFAKNKELAKTKIEMLGDQQGTNRILHLKGK</sequence>
<dbReference type="STRING" id="4572.M7Z0Z2"/>
<dbReference type="PANTHER" id="PTHR33103">
    <property type="entry name" value="OS01G0153900 PROTEIN"/>
    <property type="match status" value="1"/>
</dbReference>
<accession>M7Z0Z2</accession>
<evidence type="ECO:0000313" key="1">
    <source>
        <dbReference type="EMBL" id="EMS53562.1"/>
    </source>
</evidence>
<protein>
    <submittedName>
        <fullName evidence="1">Uncharacterized protein</fullName>
    </submittedName>
</protein>
<name>M7Z0Z2_TRIUA</name>